<reference evidence="1 2" key="1">
    <citation type="submission" date="2016-03" db="EMBL/GenBank/DDBJ databases">
        <title>The draft genome sequence of Fonsecaea nubica causative agent of cutaneous subcutaneous infection in human host.</title>
        <authorList>
            <person name="Costa F."/>
            <person name="Sybren D.H."/>
            <person name="Raittz R.T."/>
            <person name="Weiss V.A."/>
            <person name="Leao A.C."/>
            <person name="Gomes R."/>
            <person name="De Souza E.M."/>
            <person name="Pedrosa F.O."/>
            <person name="Steffens M.B."/>
            <person name="Bombassaro A."/>
            <person name="Tadra-Sfeir M.Z."/>
            <person name="Moreno L.F."/>
            <person name="Najafzadeh M.J."/>
            <person name="Felipe M.S."/>
            <person name="Teixeira M."/>
            <person name="Sun J."/>
            <person name="Xi L."/>
            <person name="Castro M.A."/>
            <person name="Vicente V.A."/>
        </authorList>
    </citation>
    <scope>NUCLEOTIDE SEQUENCE [LARGE SCALE GENOMIC DNA]</scope>
    <source>
        <strain evidence="1 2">CBS 269.64</strain>
    </source>
</reference>
<dbReference type="AlphaFoldDB" id="A0A178C2V3"/>
<dbReference type="GeneID" id="34594447"/>
<evidence type="ECO:0000313" key="2">
    <source>
        <dbReference type="Proteomes" id="UP000185904"/>
    </source>
</evidence>
<dbReference type="Proteomes" id="UP000185904">
    <property type="component" value="Unassembled WGS sequence"/>
</dbReference>
<sequence length="121" mass="13241">MVSRRIARKFQTEAVSSSGHVLAMYSWRRPAIVQLVHVNLHSSFEGLGNFLKGLLIEEGEDDSGLKKATASKTVNAQATGGCGDTGSSVQFCDNSHTTTTLPRSEYTMCRAVSLAYWQTFH</sequence>
<organism evidence="1 2">
    <name type="scientific">Fonsecaea nubica</name>
    <dbReference type="NCBI Taxonomy" id="856822"/>
    <lineage>
        <taxon>Eukaryota</taxon>
        <taxon>Fungi</taxon>
        <taxon>Dikarya</taxon>
        <taxon>Ascomycota</taxon>
        <taxon>Pezizomycotina</taxon>
        <taxon>Eurotiomycetes</taxon>
        <taxon>Chaetothyriomycetidae</taxon>
        <taxon>Chaetothyriales</taxon>
        <taxon>Herpotrichiellaceae</taxon>
        <taxon>Fonsecaea</taxon>
    </lineage>
</organism>
<keyword evidence="2" id="KW-1185">Reference proteome</keyword>
<dbReference type="RefSeq" id="XP_022494693.1">
    <property type="nucleotide sequence ID" value="XM_022649315.1"/>
</dbReference>
<evidence type="ECO:0000313" key="1">
    <source>
        <dbReference type="EMBL" id="OAL23071.1"/>
    </source>
</evidence>
<proteinExistence type="predicted"/>
<accession>A0A178C2V3</accession>
<name>A0A178C2V3_9EURO</name>
<dbReference type="EMBL" id="LVCJ01000132">
    <property type="protein sequence ID" value="OAL23071.1"/>
    <property type="molecule type" value="Genomic_DNA"/>
</dbReference>
<comment type="caution">
    <text evidence="1">The sequence shown here is derived from an EMBL/GenBank/DDBJ whole genome shotgun (WGS) entry which is preliminary data.</text>
</comment>
<protein>
    <submittedName>
        <fullName evidence="1">Uncharacterized protein</fullName>
    </submittedName>
</protein>
<gene>
    <name evidence="1" type="ORF">AYO20_11062</name>
</gene>